<dbReference type="InterPro" id="IPR036047">
    <property type="entry name" value="F-box-like_dom_sf"/>
</dbReference>
<dbReference type="GO" id="GO:0005634">
    <property type="term" value="C:nucleus"/>
    <property type="evidence" value="ECO:0007669"/>
    <property type="project" value="TreeGrafter"/>
</dbReference>
<dbReference type="SMART" id="SM00320">
    <property type="entry name" value="WD40"/>
    <property type="match status" value="7"/>
</dbReference>
<dbReference type="GO" id="GO:0043130">
    <property type="term" value="F:ubiquitin binding"/>
    <property type="evidence" value="ECO:0007669"/>
    <property type="project" value="TreeGrafter"/>
</dbReference>
<sequence length="819" mass="91480">MDCNKVSDFVYPLSDKPAKFEYKLVNQNGKLAEVPLHKEYQRLSLFEEKQPFCQQEVTAECLESTDRTVAAEHTHENSRKRNAGDDDSAERDSMISCEDITSSDTDSNTQVSASSRVHSYRTNGLLHPPTKKRLTSGYDSIGSASFQVESPGSMSTAIVPGVNSNMSTVDVSDNGRDMMANMQSQVSTSHSLGEGINDNNNNNNNINSNQTGNLVRDQLRRPKTPNTMNSPSQTPVSDMEEDPIQQLPLPSPSASPIQSDHENDDDVSSETPRRMGQRLNLEMIESHMASIPSTQAELINTIKHLSQFLSPQNQNHLIFRLLQKTNRSSLSTFNGLLHDSLKRDLLGNLPIEIAMKVLSYLDADTLLSISEVCKKWFKIINNTALWANLLKRDKLITDENVIKYELSDTTELLSEWCTLPDDINPAQVLYKKRRMIVNRWLDPKFKPKRISVKGHGNKVVTCLQHDEEKIVTGVDDKYILIYSTQTGQLTKVLEGHDGGVWAMKYYKNTLVTGSTDRSVRIWNMATGKCTHVFRGHTSTIRCLDIITPSVIGKDAHGEDIVFPEHPLLITGSRDHNIHVWRLPILQEDAVDEVTFDSGESENPYLIAVLTGHTQSVRSLSGYGNIIISGSYDSTVRIWDLLDNGRCKHILQGHQDRVYSTAIDFDRKVCFSGSMDSTINIWNFETGELLKVLEGHSSLVGLLALVDGVLVSAAADASLRIWDPATGDLRSKLRGHAAAITCFEHDGLKVVSGSEKMLKLWDAQRGEFARNLLDDVTGGIWQVRIDYKRCVAAVQRVNSADEGETYIEILDFSEVPNFQS</sequence>
<keyword evidence="7" id="KW-1185">Reference proteome</keyword>
<gene>
    <name evidence="6" type="ORF">KGF57_001181</name>
</gene>
<dbReference type="InterPro" id="IPR018391">
    <property type="entry name" value="PQQ_b-propeller_rpt"/>
</dbReference>
<organism evidence="6 7">
    <name type="scientific">Candida theae</name>
    <dbReference type="NCBI Taxonomy" id="1198502"/>
    <lineage>
        <taxon>Eukaryota</taxon>
        <taxon>Fungi</taxon>
        <taxon>Dikarya</taxon>
        <taxon>Ascomycota</taxon>
        <taxon>Saccharomycotina</taxon>
        <taxon>Pichiomycetes</taxon>
        <taxon>Debaryomycetaceae</taxon>
        <taxon>Candida/Lodderomyces clade</taxon>
        <taxon>Candida</taxon>
    </lineage>
</organism>
<dbReference type="Proteomes" id="UP001204833">
    <property type="component" value="Unassembled WGS sequence"/>
</dbReference>
<dbReference type="GeneID" id="76149240"/>
<feature type="repeat" description="WD" evidence="3">
    <location>
        <begin position="609"/>
        <end position="640"/>
    </location>
</feature>
<evidence type="ECO:0000259" key="5">
    <source>
        <dbReference type="PROSITE" id="PS50181"/>
    </source>
</evidence>
<dbReference type="PROSITE" id="PS50181">
    <property type="entry name" value="FBOX"/>
    <property type="match status" value="1"/>
</dbReference>
<dbReference type="FunFam" id="2.130.10.10:FF:001079">
    <property type="entry name" value="Cell division control protein 4"/>
    <property type="match status" value="1"/>
</dbReference>
<feature type="compositionally biased region" description="Polar residues" evidence="4">
    <location>
        <begin position="224"/>
        <end position="236"/>
    </location>
</feature>
<dbReference type="PROSITE" id="PS50294">
    <property type="entry name" value="WD_REPEATS_REGION"/>
    <property type="match status" value="4"/>
</dbReference>
<keyword evidence="1 3" id="KW-0853">WD repeat</keyword>
<dbReference type="InterPro" id="IPR020472">
    <property type="entry name" value="WD40_PAC1"/>
</dbReference>
<dbReference type="CDD" id="cd00200">
    <property type="entry name" value="WD40"/>
    <property type="match status" value="1"/>
</dbReference>
<evidence type="ECO:0000313" key="6">
    <source>
        <dbReference type="EMBL" id="KAI5963905.1"/>
    </source>
</evidence>
<feature type="repeat" description="WD" evidence="3">
    <location>
        <begin position="650"/>
        <end position="691"/>
    </location>
</feature>
<dbReference type="PANTHER" id="PTHR19849">
    <property type="entry name" value="PHOSPHOLIPASE A-2-ACTIVATING PROTEIN"/>
    <property type="match status" value="1"/>
</dbReference>
<evidence type="ECO:0000313" key="7">
    <source>
        <dbReference type="Proteomes" id="UP001204833"/>
    </source>
</evidence>
<feature type="compositionally biased region" description="Polar residues" evidence="4">
    <location>
        <begin position="181"/>
        <end position="191"/>
    </location>
</feature>
<feature type="domain" description="F-box" evidence="5">
    <location>
        <begin position="343"/>
        <end position="389"/>
    </location>
</feature>
<dbReference type="PRINTS" id="PR00320">
    <property type="entry name" value="GPROTEINBRPT"/>
</dbReference>
<dbReference type="AlphaFoldDB" id="A0AAD5BHL2"/>
<feature type="repeat" description="WD" evidence="3">
    <location>
        <begin position="692"/>
        <end position="731"/>
    </location>
</feature>
<dbReference type="SMART" id="SM00564">
    <property type="entry name" value="PQQ"/>
    <property type="match status" value="4"/>
</dbReference>
<dbReference type="SMART" id="SM00256">
    <property type="entry name" value="FBOX"/>
    <property type="match status" value="1"/>
</dbReference>
<feature type="compositionally biased region" description="Low complexity" evidence="4">
    <location>
        <begin position="244"/>
        <end position="258"/>
    </location>
</feature>
<reference evidence="6 7" key="1">
    <citation type="journal article" date="2022" name="DNA Res.">
        <title>Genome analysis of five recently described species of the CUG-Ser clade uncovers Candida theae as a new hybrid lineage with pathogenic potential in the Candida parapsilosis species complex.</title>
        <authorList>
            <person name="Mixao V."/>
            <person name="Del Olmo V."/>
            <person name="Hegedusova E."/>
            <person name="Saus E."/>
            <person name="Pryszcz L."/>
            <person name="Cillingova A."/>
            <person name="Nosek J."/>
            <person name="Gabaldon T."/>
        </authorList>
    </citation>
    <scope>NUCLEOTIDE SEQUENCE [LARGE SCALE GENOMIC DNA]</scope>
    <source>
        <strain evidence="6 7">CBS 12239</strain>
    </source>
</reference>
<dbReference type="PROSITE" id="PS50082">
    <property type="entry name" value="WD_REPEATS_2"/>
    <property type="match status" value="4"/>
</dbReference>
<dbReference type="InterPro" id="IPR001680">
    <property type="entry name" value="WD40_rpt"/>
</dbReference>
<feature type="compositionally biased region" description="Polar residues" evidence="4">
    <location>
        <begin position="142"/>
        <end position="171"/>
    </location>
</feature>
<evidence type="ECO:0000256" key="1">
    <source>
        <dbReference type="ARBA" id="ARBA00022574"/>
    </source>
</evidence>
<dbReference type="InterPro" id="IPR019775">
    <property type="entry name" value="WD40_repeat_CS"/>
</dbReference>
<dbReference type="GO" id="GO:0005737">
    <property type="term" value="C:cytoplasm"/>
    <property type="evidence" value="ECO:0007669"/>
    <property type="project" value="TreeGrafter"/>
</dbReference>
<dbReference type="PROSITE" id="PS00678">
    <property type="entry name" value="WD_REPEATS_1"/>
    <property type="match status" value="3"/>
</dbReference>
<dbReference type="InterPro" id="IPR015943">
    <property type="entry name" value="WD40/YVTN_repeat-like_dom_sf"/>
</dbReference>
<dbReference type="InterPro" id="IPR031740">
    <property type="entry name" value="Cdc4_D"/>
</dbReference>
<dbReference type="Pfam" id="PF00400">
    <property type="entry name" value="WD40"/>
    <property type="match status" value="6"/>
</dbReference>
<dbReference type="GO" id="GO:0010992">
    <property type="term" value="P:ubiquitin recycling"/>
    <property type="evidence" value="ECO:0007669"/>
    <property type="project" value="TreeGrafter"/>
</dbReference>
<feature type="repeat" description="WD" evidence="3">
    <location>
        <begin position="493"/>
        <end position="532"/>
    </location>
</feature>
<dbReference type="Gene3D" id="1.20.1280.50">
    <property type="match status" value="1"/>
</dbReference>
<dbReference type="InterPro" id="IPR001810">
    <property type="entry name" value="F-box_dom"/>
</dbReference>
<dbReference type="Pfam" id="PF12937">
    <property type="entry name" value="F-box-like"/>
    <property type="match status" value="1"/>
</dbReference>
<dbReference type="Pfam" id="PF16856">
    <property type="entry name" value="CDC4_D"/>
    <property type="match status" value="1"/>
</dbReference>
<comment type="caution">
    <text evidence="6">The sequence shown here is derived from an EMBL/GenBank/DDBJ whole genome shotgun (WGS) entry which is preliminary data.</text>
</comment>
<feature type="compositionally biased region" description="Basic and acidic residues" evidence="4">
    <location>
        <begin position="68"/>
        <end position="84"/>
    </location>
</feature>
<feature type="compositionally biased region" description="Polar residues" evidence="4">
    <location>
        <begin position="99"/>
        <end position="122"/>
    </location>
</feature>
<dbReference type="EMBL" id="JAIHNG010000050">
    <property type="protein sequence ID" value="KAI5963905.1"/>
    <property type="molecule type" value="Genomic_DNA"/>
</dbReference>
<dbReference type="InterPro" id="IPR036322">
    <property type="entry name" value="WD40_repeat_dom_sf"/>
</dbReference>
<dbReference type="SUPFAM" id="SSF50978">
    <property type="entry name" value="WD40 repeat-like"/>
    <property type="match status" value="1"/>
</dbReference>
<evidence type="ECO:0000256" key="2">
    <source>
        <dbReference type="ARBA" id="ARBA00022737"/>
    </source>
</evidence>
<dbReference type="PANTHER" id="PTHR19849:SF1">
    <property type="entry name" value="F-BOX_WD REPEAT-CONTAINING PROTEIN 7"/>
    <property type="match status" value="1"/>
</dbReference>
<feature type="region of interest" description="Disordered" evidence="4">
    <location>
        <begin position="68"/>
        <end position="273"/>
    </location>
</feature>
<protein>
    <submittedName>
        <fullName evidence="6">CDC4</fullName>
    </submittedName>
</protein>
<dbReference type="RefSeq" id="XP_051610326.1">
    <property type="nucleotide sequence ID" value="XM_051750360.1"/>
</dbReference>
<dbReference type="SUPFAM" id="SSF81383">
    <property type="entry name" value="F-box domain"/>
    <property type="match status" value="1"/>
</dbReference>
<name>A0AAD5BHL2_9ASCO</name>
<evidence type="ECO:0000256" key="4">
    <source>
        <dbReference type="SAM" id="MobiDB-lite"/>
    </source>
</evidence>
<dbReference type="GO" id="GO:0043161">
    <property type="term" value="P:proteasome-mediated ubiquitin-dependent protein catabolic process"/>
    <property type="evidence" value="ECO:0007669"/>
    <property type="project" value="TreeGrafter"/>
</dbReference>
<keyword evidence="2" id="KW-0677">Repeat</keyword>
<feature type="compositionally biased region" description="Low complexity" evidence="4">
    <location>
        <begin position="197"/>
        <end position="213"/>
    </location>
</feature>
<accession>A0AAD5BHL2</accession>
<proteinExistence type="predicted"/>
<dbReference type="Gene3D" id="2.130.10.10">
    <property type="entry name" value="YVTN repeat-like/Quinoprotein amine dehydrogenase"/>
    <property type="match status" value="1"/>
</dbReference>
<evidence type="ECO:0000256" key="3">
    <source>
        <dbReference type="PROSITE-ProRule" id="PRU00221"/>
    </source>
</evidence>